<evidence type="ECO:0000313" key="5">
    <source>
        <dbReference type="Proteomes" id="UP000076632"/>
    </source>
</evidence>
<accession>A0A165G1B6</accession>
<dbReference type="PANTHER" id="PTHR48081:SF2">
    <property type="entry name" value="ALPHA_BETA-HYDROLASE"/>
    <property type="match status" value="1"/>
</dbReference>
<evidence type="ECO:0000256" key="1">
    <source>
        <dbReference type="ARBA" id="ARBA00022801"/>
    </source>
</evidence>
<dbReference type="InParanoid" id="A0A165G1B6"/>
<feature type="domain" description="Alpha/beta hydrolase fold-3" evidence="3">
    <location>
        <begin position="146"/>
        <end position="359"/>
    </location>
</feature>
<evidence type="ECO:0000313" key="4">
    <source>
        <dbReference type="EMBL" id="KZF21624.1"/>
    </source>
</evidence>
<feature type="transmembrane region" description="Helical" evidence="2">
    <location>
        <begin position="7"/>
        <end position="28"/>
    </location>
</feature>
<keyword evidence="1 4" id="KW-0378">Hydrolase</keyword>
<evidence type="ECO:0000259" key="3">
    <source>
        <dbReference type="Pfam" id="PF07859"/>
    </source>
</evidence>
<dbReference type="AlphaFoldDB" id="A0A165G1B6"/>
<evidence type="ECO:0000256" key="2">
    <source>
        <dbReference type="SAM" id="Phobius"/>
    </source>
</evidence>
<dbReference type="Proteomes" id="UP000076632">
    <property type="component" value="Unassembled WGS sequence"/>
</dbReference>
<proteinExistence type="predicted"/>
<dbReference type="InterPro" id="IPR013094">
    <property type="entry name" value="AB_hydrolase_3"/>
</dbReference>
<gene>
    <name evidence="4" type="ORF">L228DRAFT_156575</name>
</gene>
<dbReference type="OrthoDB" id="408631at2759"/>
<reference evidence="4 5" key="1">
    <citation type="journal article" date="2016" name="Fungal Biol.">
        <title>The genome of Xylona heveae provides a window into fungal endophytism.</title>
        <authorList>
            <person name="Gazis R."/>
            <person name="Kuo A."/>
            <person name="Riley R."/>
            <person name="LaButti K."/>
            <person name="Lipzen A."/>
            <person name="Lin J."/>
            <person name="Amirebrahimi M."/>
            <person name="Hesse C.N."/>
            <person name="Spatafora J.W."/>
            <person name="Henrissat B."/>
            <person name="Hainaut M."/>
            <person name="Grigoriev I.V."/>
            <person name="Hibbett D.S."/>
        </authorList>
    </citation>
    <scope>NUCLEOTIDE SEQUENCE [LARGE SCALE GENOMIC DNA]</scope>
    <source>
        <strain evidence="4 5">TC161</strain>
    </source>
</reference>
<dbReference type="PANTHER" id="PTHR48081">
    <property type="entry name" value="AB HYDROLASE SUPERFAMILY PROTEIN C4A8.06C"/>
    <property type="match status" value="1"/>
</dbReference>
<dbReference type="GeneID" id="28894481"/>
<name>A0A165G1B6_XYLHT</name>
<dbReference type="GO" id="GO:0016787">
    <property type="term" value="F:hydrolase activity"/>
    <property type="evidence" value="ECO:0007669"/>
    <property type="project" value="UniProtKB-KW"/>
</dbReference>
<protein>
    <submittedName>
        <fullName evidence="4">Alpha/beta-hydrolase</fullName>
    </submittedName>
</protein>
<keyword evidence="2" id="KW-1133">Transmembrane helix</keyword>
<dbReference type="STRING" id="1328760.A0A165G1B6"/>
<dbReference type="RefSeq" id="XP_018187179.1">
    <property type="nucleotide sequence ID" value="XM_018329344.1"/>
</dbReference>
<dbReference type="InterPro" id="IPR050300">
    <property type="entry name" value="GDXG_lipolytic_enzyme"/>
</dbReference>
<dbReference type="Pfam" id="PF07859">
    <property type="entry name" value="Abhydrolase_3"/>
    <property type="match status" value="1"/>
</dbReference>
<dbReference type="Gene3D" id="3.40.50.1820">
    <property type="entry name" value="alpha/beta hydrolase"/>
    <property type="match status" value="1"/>
</dbReference>
<organism evidence="4 5">
    <name type="scientific">Xylona heveae (strain CBS 132557 / TC161)</name>
    <dbReference type="NCBI Taxonomy" id="1328760"/>
    <lineage>
        <taxon>Eukaryota</taxon>
        <taxon>Fungi</taxon>
        <taxon>Dikarya</taxon>
        <taxon>Ascomycota</taxon>
        <taxon>Pezizomycotina</taxon>
        <taxon>Xylonomycetes</taxon>
        <taxon>Xylonales</taxon>
        <taxon>Xylonaceae</taxon>
        <taxon>Xylona</taxon>
    </lineage>
</organism>
<keyword evidence="5" id="KW-1185">Reference proteome</keyword>
<dbReference type="SUPFAM" id="SSF53474">
    <property type="entry name" value="alpha/beta-Hydrolases"/>
    <property type="match status" value="1"/>
</dbReference>
<dbReference type="EMBL" id="KV407460">
    <property type="protein sequence ID" value="KZF21624.1"/>
    <property type="molecule type" value="Genomic_DNA"/>
</dbReference>
<sequence length="389" mass="43489">MILGQMCYIDCIVFLLLLIPQLLIHVGLLDTLHYIIQAAPFLGLQLPVQFVKERYFTPLKGQSPFVRQASPFEDFVIRCVRYAFATIPPSIGRVFFSKQVALPFLRFRMLRHGYLRSPIFWREVNQSGLHGVWIIADQNKSPDVVVYYCHGGGFFMGSSYFYMEFLLAWISLLKERGYANPAVFALEYTLVPDGVYPTQLQQTLAGYMHVISIIGDSSRVCVAGDSAGGTLILSLLLHLASSEAGEKTRPGFAALISPWTTLVSSKHRNTASDYLDAERLHLFGRQYAGSNASLDDPLVSPGTCKDIEWWKRAAPLHGFFVSSGSEEVFSSEIRDTVAILEKAGAYVEVHEEQGSIHAWPVATLFLSDTSVLRQKGLRYITSAMHQCMS</sequence>
<dbReference type="InterPro" id="IPR029058">
    <property type="entry name" value="AB_hydrolase_fold"/>
</dbReference>
<keyword evidence="2" id="KW-0472">Membrane</keyword>
<keyword evidence="2" id="KW-0812">Transmembrane</keyword>
<dbReference type="OMA" id="YLEFLMA"/>